<feature type="region of interest" description="Disordered" evidence="1">
    <location>
        <begin position="185"/>
        <end position="209"/>
    </location>
</feature>
<proteinExistence type="predicted"/>
<evidence type="ECO:0000256" key="1">
    <source>
        <dbReference type="SAM" id="MobiDB-lite"/>
    </source>
</evidence>
<evidence type="ECO:0000313" key="2">
    <source>
        <dbReference type="EMBL" id="MCE3050111.1"/>
    </source>
</evidence>
<evidence type="ECO:0000313" key="3">
    <source>
        <dbReference type="Proteomes" id="UP000823775"/>
    </source>
</evidence>
<feature type="compositionally biased region" description="Basic residues" evidence="1">
    <location>
        <begin position="185"/>
        <end position="198"/>
    </location>
</feature>
<dbReference type="EMBL" id="JACEIK010007338">
    <property type="protein sequence ID" value="MCE3050111.1"/>
    <property type="molecule type" value="Genomic_DNA"/>
</dbReference>
<accession>A0ABS8WJK3</accession>
<dbReference type="Proteomes" id="UP000823775">
    <property type="component" value="Unassembled WGS sequence"/>
</dbReference>
<protein>
    <submittedName>
        <fullName evidence="2">Uncharacterized protein</fullName>
    </submittedName>
</protein>
<comment type="caution">
    <text evidence="2">The sequence shown here is derived from an EMBL/GenBank/DDBJ whole genome shotgun (WGS) entry which is preliminary data.</text>
</comment>
<sequence length="341" mass="39017">MSTKKYLTENNQCFERRAVNSVGESRQLPSDPCYWPFVDSFPRWGQVPVPTRRDYGQMRTQNPHERNSLAHLLQLICSNFGYQKLSLYWSSNHIKTCQNQTRSCSRSLQAKNSGGPNIQCLTSLFNCLYLAERLRPLNVDAPILFIKCNVPVCLCKVIKHEAYRLTGKRISMEVENLKRLCETRKRRKSQRVNKKLKKPGSVAKEEASKSKAAKRSYKALTSRLQAMSESFSLEQTNVQAMLQLLPVERRESGESGSCILHKLNDTGLLRRKQRSGGKKPAFCLQEEWVVEFSTAGAREAQGFCHKPSAVTYNALLQIRRDYCMPKQIAKKWMAVAVSQDM</sequence>
<name>A0ABS8WJK3_DATST</name>
<reference evidence="2 3" key="1">
    <citation type="journal article" date="2021" name="BMC Genomics">
        <title>Datura genome reveals duplications of psychoactive alkaloid biosynthetic genes and high mutation rate following tissue culture.</title>
        <authorList>
            <person name="Rajewski A."/>
            <person name="Carter-House D."/>
            <person name="Stajich J."/>
            <person name="Litt A."/>
        </authorList>
    </citation>
    <scope>NUCLEOTIDE SEQUENCE [LARGE SCALE GENOMIC DNA]</scope>
    <source>
        <strain evidence="2">AR-01</strain>
    </source>
</reference>
<keyword evidence="3" id="KW-1185">Reference proteome</keyword>
<gene>
    <name evidence="2" type="ORF">HAX54_046476</name>
</gene>
<organism evidence="2 3">
    <name type="scientific">Datura stramonium</name>
    <name type="common">Jimsonweed</name>
    <name type="synonym">Common thornapple</name>
    <dbReference type="NCBI Taxonomy" id="4076"/>
    <lineage>
        <taxon>Eukaryota</taxon>
        <taxon>Viridiplantae</taxon>
        <taxon>Streptophyta</taxon>
        <taxon>Embryophyta</taxon>
        <taxon>Tracheophyta</taxon>
        <taxon>Spermatophyta</taxon>
        <taxon>Magnoliopsida</taxon>
        <taxon>eudicotyledons</taxon>
        <taxon>Gunneridae</taxon>
        <taxon>Pentapetalae</taxon>
        <taxon>asterids</taxon>
        <taxon>lamiids</taxon>
        <taxon>Solanales</taxon>
        <taxon>Solanaceae</taxon>
        <taxon>Solanoideae</taxon>
        <taxon>Datureae</taxon>
        <taxon>Datura</taxon>
    </lineage>
</organism>